<dbReference type="Pfam" id="PF04672">
    <property type="entry name" value="Methyltransf_19"/>
    <property type="match status" value="1"/>
</dbReference>
<evidence type="ECO:0000313" key="1">
    <source>
        <dbReference type="EMBL" id="GAA4395308.1"/>
    </source>
</evidence>
<reference evidence="2" key="1">
    <citation type="journal article" date="2019" name="Int. J. Syst. Evol. Microbiol.">
        <title>The Global Catalogue of Microorganisms (GCM) 10K type strain sequencing project: providing services to taxonomists for standard genome sequencing and annotation.</title>
        <authorList>
            <consortium name="The Broad Institute Genomics Platform"/>
            <consortium name="The Broad Institute Genome Sequencing Center for Infectious Disease"/>
            <person name="Wu L."/>
            <person name="Ma J."/>
        </authorList>
    </citation>
    <scope>NUCLEOTIDE SEQUENCE [LARGE SCALE GENOMIC DNA]</scope>
    <source>
        <strain evidence="2">JCM 17688</strain>
    </source>
</reference>
<dbReference type="GO" id="GO:0032259">
    <property type="term" value="P:methylation"/>
    <property type="evidence" value="ECO:0007669"/>
    <property type="project" value="UniProtKB-KW"/>
</dbReference>
<gene>
    <name evidence="1" type="ORF">GCM10023147_28380</name>
</gene>
<comment type="caution">
    <text evidence="1">The sequence shown here is derived from an EMBL/GenBank/DDBJ whole genome shotgun (WGS) entry which is preliminary data.</text>
</comment>
<keyword evidence="1" id="KW-0489">Methyltransferase</keyword>
<dbReference type="GO" id="GO:0008168">
    <property type="term" value="F:methyltransferase activity"/>
    <property type="evidence" value="ECO:0007669"/>
    <property type="project" value="UniProtKB-KW"/>
</dbReference>
<protein>
    <submittedName>
        <fullName evidence="1">SAM-dependent methyltransferase</fullName>
    </submittedName>
</protein>
<dbReference type="EMBL" id="BAABFR010000042">
    <property type="protein sequence ID" value="GAA4395308.1"/>
    <property type="molecule type" value="Genomic_DNA"/>
</dbReference>
<dbReference type="PIRSF" id="PIRSF017393">
    <property type="entry name" value="MTase_SAV2177"/>
    <property type="match status" value="1"/>
</dbReference>
<dbReference type="InterPro" id="IPR006764">
    <property type="entry name" value="SAM_dep_MeTrfase_SAV2177_type"/>
</dbReference>
<dbReference type="SUPFAM" id="SSF53335">
    <property type="entry name" value="S-adenosyl-L-methionine-dependent methyltransferases"/>
    <property type="match status" value="1"/>
</dbReference>
<proteinExistence type="predicted"/>
<evidence type="ECO:0000313" key="2">
    <source>
        <dbReference type="Proteomes" id="UP001500635"/>
    </source>
</evidence>
<organism evidence="1 2">
    <name type="scientific">Tsukamurella soli</name>
    <dbReference type="NCBI Taxonomy" id="644556"/>
    <lineage>
        <taxon>Bacteria</taxon>
        <taxon>Bacillati</taxon>
        <taxon>Actinomycetota</taxon>
        <taxon>Actinomycetes</taxon>
        <taxon>Mycobacteriales</taxon>
        <taxon>Tsukamurellaceae</taxon>
        <taxon>Tsukamurella</taxon>
    </lineage>
</organism>
<keyword evidence="2" id="KW-1185">Reference proteome</keyword>
<keyword evidence="1" id="KW-0808">Transferase</keyword>
<sequence>MDLSVPSVARVYDYFLGGAHNFPVDREMARQVIAAQPDVMRIVAQNRLFLQRAVRFLGQQGIRQFLDIGSGIPTVGATHEVARAAGPGSRVVYVDLDPVALAHSATVLDGQSDAIIIDRDLRRPGELLADPELHRLLDLDQPIAILVLSLAHFLSDTDQPATIFSTLRDACAPGSYLAVSAASRDDNETVAAEVEGVYARTAEPMYFRTRDEFASLYFPGYDLVEPGLVRVPLWRPASPADTGTDPEHFPGYAGVGRLAGAVR</sequence>
<dbReference type="InterPro" id="IPR029063">
    <property type="entry name" value="SAM-dependent_MTases_sf"/>
</dbReference>
<accession>A0ABP8JS87</accession>
<dbReference type="Gene3D" id="3.40.50.150">
    <property type="entry name" value="Vaccinia Virus protein VP39"/>
    <property type="match status" value="1"/>
</dbReference>
<dbReference type="Proteomes" id="UP001500635">
    <property type="component" value="Unassembled WGS sequence"/>
</dbReference>
<name>A0ABP8JS87_9ACTN</name>